<sequence>MDIGLLSRWEQEHNALKRTIEGFWNAFRSWKVQDKDTYHELFLGKLDEDFIIIDVLSISLKQYYDRQGAAVFCSLRLRYLHTMIGTYDMEFLLDGTAADDYLSFEDKNALHRKLAADKHALRFARKALVEGIEEDTIIKITGLELEYISILKRKLFN</sequence>
<evidence type="ECO:0000313" key="1">
    <source>
        <dbReference type="EMBL" id="RAV09183.1"/>
    </source>
</evidence>
<proteinExistence type="predicted"/>
<organism evidence="1 2">
    <name type="scientific">Paenibacillus contaminans</name>
    <dbReference type="NCBI Taxonomy" id="450362"/>
    <lineage>
        <taxon>Bacteria</taxon>
        <taxon>Bacillati</taxon>
        <taxon>Bacillota</taxon>
        <taxon>Bacilli</taxon>
        <taxon>Bacillales</taxon>
        <taxon>Paenibacillaceae</taxon>
        <taxon>Paenibacillus</taxon>
    </lineage>
</organism>
<gene>
    <name evidence="1" type="ORF">DQG23_39830</name>
</gene>
<name>A0A329LRC6_9BACL</name>
<protein>
    <submittedName>
        <fullName evidence="1">Uncharacterized protein</fullName>
    </submittedName>
</protein>
<accession>A0A329LRC6</accession>
<dbReference type="AlphaFoldDB" id="A0A329LRC6"/>
<dbReference type="EMBL" id="QMFB01000052">
    <property type="protein sequence ID" value="RAV09183.1"/>
    <property type="molecule type" value="Genomic_DNA"/>
</dbReference>
<keyword evidence="2" id="KW-1185">Reference proteome</keyword>
<dbReference type="OrthoDB" id="2601159at2"/>
<comment type="caution">
    <text evidence="1">The sequence shown here is derived from an EMBL/GenBank/DDBJ whole genome shotgun (WGS) entry which is preliminary data.</text>
</comment>
<reference evidence="1 2" key="1">
    <citation type="journal article" date="2009" name="Int. J. Syst. Evol. Microbiol.">
        <title>Paenibacillus contaminans sp. nov., isolated from a contaminated laboratory plate.</title>
        <authorList>
            <person name="Chou J.H."/>
            <person name="Lee J.H."/>
            <person name="Lin M.C."/>
            <person name="Chang P.S."/>
            <person name="Arun A.B."/>
            <person name="Young C.C."/>
            <person name="Chen W.M."/>
        </authorList>
    </citation>
    <scope>NUCLEOTIDE SEQUENCE [LARGE SCALE GENOMIC DNA]</scope>
    <source>
        <strain evidence="1 2">CKOBP-6</strain>
    </source>
</reference>
<dbReference type="Proteomes" id="UP000250369">
    <property type="component" value="Unassembled WGS sequence"/>
</dbReference>
<dbReference type="RefSeq" id="WP_113036616.1">
    <property type="nucleotide sequence ID" value="NZ_QMFB01000052.1"/>
</dbReference>
<evidence type="ECO:0000313" key="2">
    <source>
        <dbReference type="Proteomes" id="UP000250369"/>
    </source>
</evidence>